<accession>A0ABU7QD38</accession>
<feature type="region of interest" description="Disordered" evidence="1">
    <location>
        <begin position="643"/>
        <end position="680"/>
    </location>
</feature>
<evidence type="ECO:0000313" key="3">
    <source>
        <dbReference type="Proteomes" id="UP001354709"/>
    </source>
</evidence>
<keyword evidence="3" id="KW-1185">Reference proteome</keyword>
<evidence type="ECO:0000256" key="1">
    <source>
        <dbReference type="SAM" id="MobiDB-lite"/>
    </source>
</evidence>
<dbReference type="RefSeq" id="WP_330816571.1">
    <property type="nucleotide sequence ID" value="NZ_JAZBJO010000070.1"/>
</dbReference>
<sequence>MEDTDLHEEITEPGWTGQVSQRIGTNRGTVIGTLIEQGFRRLRGVTLPPAEVAAQLKTYVRNEDDDQAIHKILNQWPVVVLTGVHGSGRFSTALDVLGRRVGENIRQVRREPDAPFGMAGLQETKTGWILDLRAEQPSAGFGRELVEDADRLPEGSCLVVLMSITAWAKCGQGATEIASPLEGPPRKDILRKQLKQAPFAINIEKWLSPEPISRSLDSLLPAQVAAWANAIITTEDIERRNGRPASDASPDTDYFKGLVLEVVKAAEDWRTELLNWHNTHSDSAYRNYLLAAAVLEGASSDKIYEASASLAAALKETPEPRSGQQGLGVVALTHTANADLQPDGTIRFRYNNYAEAVVDYFLDDRPHLLEEFTRWTAAQVTTLGESDLAAPLAQRVSHWTVHYTARHRRTSLLRSLAEQWSSSYADAACDLLVLAAIDDHAGALARSAYRRWAKETDALSTDFKVVLIQAFQRLATIYPTSMLSRIAELATPAHQDTVHSDKATAAISQALNVLWDQDDQRAAIHKQLTQWAGDHSKPQQSAAQSTFAHLATRRTPNGPALLTDSQITTEWLTDMWRSALPTNAWSPIVAQAFAYWMQTALDTPDFSPTIQQIFLHAVHRPADPHYSAPRMIAMQNLLYSWTPAPPSQQPSDATQLRDQLLTRLRAEDPAAPPDAHAPQP</sequence>
<proteinExistence type="predicted"/>
<name>A0ABU7QD38_9ACTN</name>
<reference evidence="2 3" key="1">
    <citation type="submission" date="2023-11" db="EMBL/GenBank/DDBJ databases">
        <title>30 novel species of actinomycetes from the DSMZ collection.</title>
        <authorList>
            <person name="Nouioui I."/>
        </authorList>
    </citation>
    <scope>NUCLEOTIDE SEQUENCE [LARGE SCALE GENOMIC DNA]</scope>
    <source>
        <strain evidence="2 3">DSM 41524</strain>
    </source>
</reference>
<protein>
    <submittedName>
        <fullName evidence="2">Uncharacterized protein</fullName>
    </submittedName>
</protein>
<organism evidence="2 3">
    <name type="scientific">Streptomyces asiaticus subsp. ignotus</name>
    <dbReference type="NCBI Taxonomy" id="3098222"/>
    <lineage>
        <taxon>Bacteria</taxon>
        <taxon>Bacillati</taxon>
        <taxon>Actinomycetota</taxon>
        <taxon>Actinomycetes</taxon>
        <taxon>Kitasatosporales</taxon>
        <taxon>Streptomycetaceae</taxon>
        <taxon>Streptomyces</taxon>
        <taxon>Streptomyces violaceusniger group</taxon>
    </lineage>
</organism>
<gene>
    <name evidence="2" type="ORF">V2J94_47090</name>
</gene>
<dbReference type="EMBL" id="JAZBJO010000070">
    <property type="protein sequence ID" value="MEE4599280.1"/>
    <property type="molecule type" value="Genomic_DNA"/>
</dbReference>
<feature type="compositionally biased region" description="Low complexity" evidence="1">
    <location>
        <begin position="654"/>
        <end position="663"/>
    </location>
</feature>
<evidence type="ECO:0000313" key="2">
    <source>
        <dbReference type="EMBL" id="MEE4599280.1"/>
    </source>
</evidence>
<dbReference type="Proteomes" id="UP001354709">
    <property type="component" value="Unassembled WGS sequence"/>
</dbReference>
<comment type="caution">
    <text evidence="2">The sequence shown here is derived from an EMBL/GenBank/DDBJ whole genome shotgun (WGS) entry which is preliminary data.</text>
</comment>